<gene>
    <name evidence="2" type="primary">LOC108985583</name>
</gene>
<name>A0A2I4E244_JUGRE</name>
<evidence type="ECO:0000313" key="1">
    <source>
        <dbReference type="Proteomes" id="UP000235220"/>
    </source>
</evidence>
<keyword evidence="1" id="KW-1185">Reference proteome</keyword>
<accession>A0A2I4E244</accession>
<organism evidence="1 2">
    <name type="scientific">Juglans regia</name>
    <name type="common">English walnut</name>
    <dbReference type="NCBI Taxonomy" id="51240"/>
    <lineage>
        <taxon>Eukaryota</taxon>
        <taxon>Viridiplantae</taxon>
        <taxon>Streptophyta</taxon>
        <taxon>Embryophyta</taxon>
        <taxon>Tracheophyta</taxon>
        <taxon>Spermatophyta</taxon>
        <taxon>Magnoliopsida</taxon>
        <taxon>eudicotyledons</taxon>
        <taxon>Gunneridae</taxon>
        <taxon>Pentapetalae</taxon>
        <taxon>rosids</taxon>
        <taxon>fabids</taxon>
        <taxon>Fagales</taxon>
        <taxon>Juglandaceae</taxon>
        <taxon>Juglans</taxon>
    </lineage>
</organism>
<dbReference type="Gramene" id="Jr16_09550_p1">
    <property type="protein sequence ID" value="cds.Jr16_09550_p1"/>
    <property type="gene ID" value="Jr16_09550"/>
</dbReference>
<evidence type="ECO:0000313" key="2">
    <source>
        <dbReference type="RefSeq" id="XP_018813474.1"/>
    </source>
</evidence>
<dbReference type="AlphaFoldDB" id="A0A2I4E244"/>
<dbReference type="GeneID" id="108985583"/>
<dbReference type="KEGG" id="jre:108985583"/>
<dbReference type="Proteomes" id="UP000235220">
    <property type="component" value="Chromosome 16"/>
</dbReference>
<proteinExistence type="predicted"/>
<dbReference type="RefSeq" id="XP_018813474.1">
    <property type="nucleotide sequence ID" value="XM_018957929.1"/>
</dbReference>
<dbReference type="OrthoDB" id="1936908at2759"/>
<reference evidence="2" key="1">
    <citation type="submission" date="2025-08" db="UniProtKB">
        <authorList>
            <consortium name="RefSeq"/>
        </authorList>
    </citation>
    <scope>IDENTIFICATION</scope>
    <source>
        <tissue evidence="2">Leaves</tissue>
    </source>
</reference>
<dbReference type="Pfam" id="PF03732">
    <property type="entry name" value="Retrotrans_gag"/>
    <property type="match status" value="1"/>
</dbReference>
<protein>
    <submittedName>
        <fullName evidence="2">Uncharacterized protein LOC108985583</fullName>
    </submittedName>
</protein>
<sequence length="233" mass="26277">MTEVVLNQITQGQNIRQEPPRGGNQRCQYEKVLVYKYPNFMGTEGLLRANKWLVDLERTFYISGCTEEQKTSKQQKALDFVNLTQGSMTVDQYAARFMELGRFAPHLIGTEKMQAKKCQDGLQPRIRNQVACLRIENFQELVNLASITEAEQRRLIAQAQADRKRGLPYSSRGSMEKRKNTPGGVVMPNGKVKTPVKAKIYDITPGEVDLEADEMADARVITGNISNFALTDS</sequence>
<dbReference type="InterPro" id="IPR005162">
    <property type="entry name" value="Retrotrans_gag_dom"/>
</dbReference>